<dbReference type="SUPFAM" id="SSF51730">
    <property type="entry name" value="FAD-linked oxidoreductase"/>
    <property type="match status" value="1"/>
</dbReference>
<dbReference type="InterPro" id="IPR015659">
    <property type="entry name" value="Proline_oxidase"/>
</dbReference>
<dbReference type="PANTHER" id="PTHR13914">
    <property type="entry name" value="PROLINE OXIDASE"/>
    <property type="match status" value="1"/>
</dbReference>
<dbReference type="PANTHER" id="PTHR13914:SF0">
    <property type="entry name" value="PROLINE DEHYDROGENASE 1, MITOCHONDRIAL"/>
    <property type="match status" value="1"/>
</dbReference>
<comment type="caution">
    <text evidence="3">The sequence shown here is derived from an EMBL/GenBank/DDBJ whole genome shotgun (WGS) entry which is preliminary data.</text>
</comment>
<evidence type="ECO:0000313" key="3">
    <source>
        <dbReference type="EMBL" id="GAA4446162.1"/>
    </source>
</evidence>
<sequence length="395" mass="44582">MNIAHPNVDFDNTASAFSHQTDAELRKAYWLFSVMNSAALVKIGSALTQFALRVRLPVKPIIRNTVFEHFCGGETIEACQRTIKKLGKSGVGTILDYSVEGEDSASSFDHTLAQLLRTVETAALNPKDIPFAVFKVTGLVRSVLLGKIQNNTPLSEAEKSEYAQARNRILTLCGKAHDLRVRIFFDAEESWIQNTIDDLSYEMMRLFNREEAIIYNTYQFYRADMSGNYAAAIKRAEDEGYKIGAKLVRGAYMEKEAARADELGYKSPIHNTKAAVDDDYNEAVRFSLTKLDSLSICLGTHNELSCRRCMNAMQQQHLEKSDKRIFFAQLLGMSDNISFNMASAGYNVAKYVPFGPIEAVMPYLFRRANENTAIAGQSSREFLLIKKELQRRKRR</sequence>
<dbReference type="InterPro" id="IPR029041">
    <property type="entry name" value="FAD-linked_oxidoreductase-like"/>
</dbReference>
<name>A0ABP8MAF2_9BACT</name>
<evidence type="ECO:0000256" key="1">
    <source>
        <dbReference type="ARBA" id="ARBA00023002"/>
    </source>
</evidence>
<organism evidence="3 4">
    <name type="scientific">Ravibacter arvi</name>
    <dbReference type="NCBI Taxonomy" id="2051041"/>
    <lineage>
        <taxon>Bacteria</taxon>
        <taxon>Pseudomonadati</taxon>
        <taxon>Bacteroidota</taxon>
        <taxon>Cytophagia</taxon>
        <taxon>Cytophagales</taxon>
        <taxon>Spirosomataceae</taxon>
        <taxon>Ravibacter</taxon>
    </lineage>
</organism>
<dbReference type="Gene3D" id="3.20.20.220">
    <property type="match status" value="1"/>
</dbReference>
<proteinExistence type="predicted"/>
<dbReference type="InterPro" id="IPR002872">
    <property type="entry name" value="Proline_DH_dom"/>
</dbReference>
<evidence type="ECO:0000259" key="2">
    <source>
        <dbReference type="Pfam" id="PF01619"/>
    </source>
</evidence>
<dbReference type="EMBL" id="BAABEY010000036">
    <property type="protein sequence ID" value="GAA4446162.1"/>
    <property type="molecule type" value="Genomic_DNA"/>
</dbReference>
<dbReference type="Pfam" id="PF01619">
    <property type="entry name" value="Pro_dh"/>
    <property type="match status" value="1"/>
</dbReference>
<reference evidence="4" key="1">
    <citation type="journal article" date="2019" name="Int. J. Syst. Evol. Microbiol.">
        <title>The Global Catalogue of Microorganisms (GCM) 10K type strain sequencing project: providing services to taxonomists for standard genome sequencing and annotation.</title>
        <authorList>
            <consortium name="The Broad Institute Genomics Platform"/>
            <consortium name="The Broad Institute Genome Sequencing Center for Infectious Disease"/>
            <person name="Wu L."/>
            <person name="Ma J."/>
        </authorList>
    </citation>
    <scope>NUCLEOTIDE SEQUENCE [LARGE SCALE GENOMIC DNA]</scope>
    <source>
        <strain evidence="4">JCM 31920</strain>
    </source>
</reference>
<gene>
    <name evidence="3" type="ORF">GCM10023091_38820</name>
</gene>
<keyword evidence="4" id="KW-1185">Reference proteome</keyword>
<protein>
    <submittedName>
        <fullName evidence="3">Proline dehydrogenase family protein</fullName>
    </submittedName>
</protein>
<dbReference type="RefSeq" id="WP_345032276.1">
    <property type="nucleotide sequence ID" value="NZ_BAABEY010000036.1"/>
</dbReference>
<dbReference type="Proteomes" id="UP001501508">
    <property type="component" value="Unassembled WGS sequence"/>
</dbReference>
<feature type="domain" description="Proline dehydrogenase" evidence="2">
    <location>
        <begin position="79"/>
        <end position="379"/>
    </location>
</feature>
<keyword evidence="1" id="KW-0560">Oxidoreductase</keyword>
<accession>A0ABP8MAF2</accession>
<evidence type="ECO:0000313" key="4">
    <source>
        <dbReference type="Proteomes" id="UP001501508"/>
    </source>
</evidence>